<dbReference type="GO" id="GO:0008173">
    <property type="term" value="F:RNA methyltransferase activity"/>
    <property type="evidence" value="ECO:0007669"/>
    <property type="project" value="InterPro"/>
</dbReference>
<dbReference type="InterPro" id="IPR004441">
    <property type="entry name" value="rRNA_MeTrfase_TrmH"/>
</dbReference>
<dbReference type="NCBIfam" id="TIGR00186">
    <property type="entry name" value="rRNA_methyl_3"/>
    <property type="match status" value="1"/>
</dbReference>
<dbReference type="Gene3D" id="3.30.1330.30">
    <property type="match status" value="1"/>
</dbReference>
<dbReference type="PANTHER" id="PTHR46429">
    <property type="entry name" value="23S RRNA (GUANOSINE-2'-O-)-METHYLTRANSFERASE RLMB"/>
    <property type="match status" value="1"/>
</dbReference>
<dbReference type="InterPro" id="IPR013123">
    <property type="entry name" value="SpoU_subst-bd"/>
</dbReference>
<dbReference type="GO" id="GO:0032259">
    <property type="term" value="P:methylation"/>
    <property type="evidence" value="ECO:0007669"/>
    <property type="project" value="UniProtKB-KW"/>
</dbReference>
<keyword evidence="1 4" id="KW-0489">Methyltransferase</keyword>
<dbReference type="SUPFAM" id="SSF75217">
    <property type="entry name" value="alpha/beta knot"/>
    <property type="match status" value="1"/>
</dbReference>
<evidence type="ECO:0000259" key="3">
    <source>
        <dbReference type="SMART" id="SM00967"/>
    </source>
</evidence>
<dbReference type="GO" id="GO:0005829">
    <property type="term" value="C:cytosol"/>
    <property type="evidence" value="ECO:0007669"/>
    <property type="project" value="TreeGrafter"/>
</dbReference>
<dbReference type="SUPFAM" id="SSF55315">
    <property type="entry name" value="L30e-like"/>
    <property type="match status" value="1"/>
</dbReference>
<dbReference type="InterPro" id="IPR029064">
    <property type="entry name" value="Ribosomal_eL30-like_sf"/>
</dbReference>
<dbReference type="Proteomes" id="UP000593719">
    <property type="component" value="Chromosome"/>
</dbReference>
<sequence length="228" mass="25476">MLIYAKQPIYYLINNYPQKIKTLYLAKELEKKEYSRLMKMGFEIKRIPNEAAVKMSKNANHQGFLAEVQDYELHNYQTFLDKEFVVVLAGLTDVGNIGAIVRSAYALGVDAIIVSGIKHLNIEPLLRTSTGALFDMPLAVENNIHNLLNDFKMSGFASYGADMGGIDIREAKIAKKRLLVLGNEGEGLTARVSAKLDNIVSIKMAHDFDSLNVSVAGAILMDRMRYEQ</sequence>
<keyword evidence="2 4" id="KW-0808">Transferase</keyword>
<evidence type="ECO:0000313" key="4">
    <source>
        <dbReference type="EMBL" id="QOP44401.1"/>
    </source>
</evidence>
<dbReference type="EMBL" id="CP041235">
    <property type="protein sequence ID" value="QOP44401.1"/>
    <property type="molecule type" value="Genomic_DNA"/>
</dbReference>
<proteinExistence type="predicted"/>
<dbReference type="InterPro" id="IPR029026">
    <property type="entry name" value="tRNA_m1G_MTases_N"/>
</dbReference>
<protein>
    <submittedName>
        <fullName evidence="4">23S rRNA (Guanosine(2251)-2'-O)-methyltransferase RlmB</fullName>
    </submittedName>
</protein>
<keyword evidence="5" id="KW-1185">Reference proteome</keyword>
<dbReference type="PANTHER" id="PTHR46429:SF1">
    <property type="entry name" value="23S RRNA (GUANOSINE-2'-O-)-METHYLTRANSFERASE RLMB"/>
    <property type="match status" value="1"/>
</dbReference>
<reference evidence="4 5" key="1">
    <citation type="submission" date="2019-06" db="EMBL/GenBank/DDBJ databases">
        <title>Sulfurimonas gotlandica sp. nov., a chemoautotrophic and psychrotolerant epsilonproteobacterium isolated from a pelagic redoxcline, and an emended description of the genus Sulfurimonas.</title>
        <authorList>
            <person name="Wang S."/>
            <person name="Jiang L."/>
            <person name="Shao Z."/>
        </authorList>
    </citation>
    <scope>NUCLEOTIDE SEQUENCE [LARGE SCALE GENOMIC DNA]</scope>
    <source>
        <strain evidence="4 5">S2-6</strain>
    </source>
</reference>
<dbReference type="AlphaFoldDB" id="A0A7M1B3U7"/>
<dbReference type="Pfam" id="PF08032">
    <property type="entry name" value="SpoU_sub_bind"/>
    <property type="match status" value="1"/>
</dbReference>
<evidence type="ECO:0000256" key="1">
    <source>
        <dbReference type="ARBA" id="ARBA00022603"/>
    </source>
</evidence>
<evidence type="ECO:0000313" key="5">
    <source>
        <dbReference type="Proteomes" id="UP000593719"/>
    </source>
</evidence>
<dbReference type="InterPro" id="IPR001537">
    <property type="entry name" value="SpoU_MeTrfase"/>
</dbReference>
<feature type="domain" description="RNA 2-O ribose methyltransferase substrate binding" evidence="3">
    <location>
        <begin position="2"/>
        <end position="74"/>
    </location>
</feature>
<dbReference type="Gene3D" id="3.40.1280.10">
    <property type="match status" value="1"/>
</dbReference>
<dbReference type="CDD" id="cd18095">
    <property type="entry name" value="SpoU-like_rRNA-MTase"/>
    <property type="match status" value="1"/>
</dbReference>
<evidence type="ECO:0000256" key="2">
    <source>
        <dbReference type="ARBA" id="ARBA00022679"/>
    </source>
</evidence>
<dbReference type="RefSeq" id="WP_193150543.1">
    <property type="nucleotide sequence ID" value="NZ_CP041235.1"/>
</dbReference>
<name>A0A7M1B3U7_9BACT</name>
<organism evidence="4 5">
    <name type="scientific">Sulfurimonas sediminis</name>
    <dbReference type="NCBI Taxonomy" id="2590020"/>
    <lineage>
        <taxon>Bacteria</taxon>
        <taxon>Pseudomonadati</taxon>
        <taxon>Campylobacterota</taxon>
        <taxon>Epsilonproteobacteria</taxon>
        <taxon>Campylobacterales</taxon>
        <taxon>Sulfurimonadaceae</taxon>
        <taxon>Sulfurimonas</taxon>
    </lineage>
</organism>
<dbReference type="Pfam" id="PF00588">
    <property type="entry name" value="SpoU_methylase"/>
    <property type="match status" value="1"/>
</dbReference>
<dbReference type="GO" id="GO:0006396">
    <property type="term" value="P:RNA processing"/>
    <property type="evidence" value="ECO:0007669"/>
    <property type="project" value="InterPro"/>
</dbReference>
<dbReference type="KEGG" id="ssei:FJR45_10760"/>
<accession>A0A7M1B3U7</accession>
<gene>
    <name evidence="4" type="primary">rlmB</name>
    <name evidence="4" type="ORF">FJR45_10760</name>
</gene>
<dbReference type="InterPro" id="IPR029028">
    <property type="entry name" value="Alpha/beta_knot_MTases"/>
</dbReference>
<dbReference type="SMART" id="SM00967">
    <property type="entry name" value="SpoU_sub_bind"/>
    <property type="match status" value="1"/>
</dbReference>
<dbReference type="GO" id="GO:0003723">
    <property type="term" value="F:RNA binding"/>
    <property type="evidence" value="ECO:0007669"/>
    <property type="project" value="InterPro"/>
</dbReference>